<evidence type="ECO:0000313" key="2">
    <source>
        <dbReference type="EMBL" id="GFZ01965.1"/>
    </source>
</evidence>
<gene>
    <name evidence="2" type="ORF">Acr_15g0005740</name>
</gene>
<organism evidence="2 3">
    <name type="scientific">Actinidia rufa</name>
    <dbReference type="NCBI Taxonomy" id="165716"/>
    <lineage>
        <taxon>Eukaryota</taxon>
        <taxon>Viridiplantae</taxon>
        <taxon>Streptophyta</taxon>
        <taxon>Embryophyta</taxon>
        <taxon>Tracheophyta</taxon>
        <taxon>Spermatophyta</taxon>
        <taxon>Magnoliopsida</taxon>
        <taxon>eudicotyledons</taxon>
        <taxon>Gunneridae</taxon>
        <taxon>Pentapetalae</taxon>
        <taxon>asterids</taxon>
        <taxon>Ericales</taxon>
        <taxon>Actinidiaceae</taxon>
        <taxon>Actinidia</taxon>
    </lineage>
</organism>
<name>A0A7J0FTD6_9ERIC</name>
<keyword evidence="1" id="KW-1133">Transmembrane helix</keyword>
<sequence>MISRHYPVNVCKSVGVSFPFRPAVAETPPSSGLGEVINMFVKYLNLSSVTLTEDQVEYSESPRWRVSGYPDALKSRTAMSVSPGVHSVGCWNSWIQRPLYRFILRTFLFCPMETSIKNASQVFSVWISYMEPWTISLEDFKELEADGASPARSTTKAITPSPARGYSSSWQSFVLSNYLFYSSLVIHFIGYAHKFLHTDPKAIVQMVSKVISILTSSRELIDLIKNVDIMFHSKPTGSSKSMLSSLYRFVPTIREQLQDWGDGLCESDADGSFLHENWNKDLRLFSDGEEGGQQLLQLFVLRAESEMQAILGDIAGNLQCLRFTEKWGRVGNGTPPDIRYKGDWMKRPISNDEVAWLAKLLVRLSGRLNQSLGLNQGENGRAPAWSYVEVSGDVSDVSGPSETMKVLLYSVGTWFIALCGAAIGFMKKHGLRVNLRMLASKKVVTVLFVMTALNAVRKAITEAQTV</sequence>
<dbReference type="EMBL" id="BJWL01000015">
    <property type="protein sequence ID" value="GFZ01965.1"/>
    <property type="molecule type" value="Genomic_DNA"/>
</dbReference>
<accession>A0A7J0FTD6</accession>
<comment type="caution">
    <text evidence="2">The sequence shown here is derived from an EMBL/GenBank/DDBJ whole genome shotgun (WGS) entry which is preliminary data.</text>
</comment>
<dbReference type="AlphaFoldDB" id="A0A7J0FTD6"/>
<evidence type="ECO:0000256" key="1">
    <source>
        <dbReference type="SAM" id="Phobius"/>
    </source>
</evidence>
<evidence type="ECO:0000313" key="3">
    <source>
        <dbReference type="Proteomes" id="UP000585474"/>
    </source>
</evidence>
<dbReference type="PANTHER" id="PTHR31801">
    <property type="entry name" value="ALTERED INHERITANCE OF MITOCHONDRIA PROTEIN 24, MITOCHONDRIAL"/>
    <property type="match status" value="1"/>
</dbReference>
<reference evidence="2 3" key="1">
    <citation type="submission" date="2019-07" db="EMBL/GenBank/DDBJ databases">
        <title>De Novo Assembly of kiwifruit Actinidia rufa.</title>
        <authorList>
            <person name="Sugita-Konishi S."/>
            <person name="Sato K."/>
            <person name="Mori E."/>
            <person name="Abe Y."/>
            <person name="Kisaki G."/>
            <person name="Hamano K."/>
            <person name="Suezawa K."/>
            <person name="Otani M."/>
            <person name="Fukuda T."/>
            <person name="Manabe T."/>
            <person name="Gomi K."/>
            <person name="Tabuchi M."/>
            <person name="Akimitsu K."/>
            <person name="Kataoka I."/>
        </authorList>
    </citation>
    <scope>NUCLEOTIDE SEQUENCE [LARGE SCALE GENOMIC DNA]</scope>
    <source>
        <strain evidence="3">cv. Fuchu</strain>
    </source>
</reference>
<proteinExistence type="predicted"/>
<protein>
    <submittedName>
        <fullName evidence="2">Uncharacterized protein</fullName>
    </submittedName>
</protein>
<keyword evidence="1" id="KW-0812">Transmembrane</keyword>
<dbReference type="Proteomes" id="UP000585474">
    <property type="component" value="Unassembled WGS sequence"/>
</dbReference>
<dbReference type="PANTHER" id="PTHR31801:SF1">
    <property type="entry name" value="SPHINGOMYELIN PHOSPHODIESTERASE"/>
    <property type="match status" value="1"/>
</dbReference>
<keyword evidence="1" id="KW-0472">Membrane</keyword>
<feature type="transmembrane region" description="Helical" evidence="1">
    <location>
        <begin position="406"/>
        <end position="426"/>
    </location>
</feature>
<keyword evidence="3" id="KW-1185">Reference proteome</keyword>
<dbReference type="OrthoDB" id="10251508at2759"/>